<dbReference type="NCBIfam" id="TIGR01552">
    <property type="entry name" value="phd_fam"/>
    <property type="match status" value="1"/>
</dbReference>
<dbReference type="AlphaFoldDB" id="A0A537J2U2"/>
<dbReference type="Gene3D" id="3.40.1620.10">
    <property type="entry name" value="YefM-like domain"/>
    <property type="match status" value="1"/>
</dbReference>
<dbReference type="Proteomes" id="UP000318093">
    <property type="component" value="Unassembled WGS sequence"/>
</dbReference>
<comment type="caution">
    <text evidence="3">The sequence shown here is derived from an EMBL/GenBank/DDBJ whole genome shotgun (WGS) entry which is preliminary data.</text>
</comment>
<gene>
    <name evidence="3" type="ORF">E6H03_13080</name>
</gene>
<dbReference type="SUPFAM" id="SSF143120">
    <property type="entry name" value="YefM-like"/>
    <property type="match status" value="1"/>
</dbReference>
<dbReference type="InterPro" id="IPR006442">
    <property type="entry name" value="Antitoxin_Phd/YefM"/>
</dbReference>
<dbReference type="InterPro" id="IPR036165">
    <property type="entry name" value="YefM-like_sf"/>
</dbReference>
<dbReference type="InterPro" id="IPR051416">
    <property type="entry name" value="phD-YefM_TA_antitoxins"/>
</dbReference>
<reference evidence="3 4" key="1">
    <citation type="journal article" date="2019" name="Nat. Microbiol.">
        <title>Mediterranean grassland soil C-N compound turnover is dependent on rainfall and depth, and is mediated by genomically divergent microorganisms.</title>
        <authorList>
            <person name="Diamond S."/>
            <person name="Andeer P.F."/>
            <person name="Li Z."/>
            <person name="Crits-Christoph A."/>
            <person name="Burstein D."/>
            <person name="Anantharaman K."/>
            <person name="Lane K.R."/>
            <person name="Thomas B.C."/>
            <person name="Pan C."/>
            <person name="Northen T.R."/>
            <person name="Banfield J.F."/>
        </authorList>
    </citation>
    <scope>NUCLEOTIDE SEQUENCE [LARGE SCALE GENOMIC DNA]</scope>
    <source>
        <strain evidence="3">NP_6</strain>
    </source>
</reference>
<organism evidence="3 4">
    <name type="scientific">Candidatus Segetimicrobium genomatis</name>
    <dbReference type="NCBI Taxonomy" id="2569760"/>
    <lineage>
        <taxon>Bacteria</taxon>
        <taxon>Bacillati</taxon>
        <taxon>Candidatus Sysuimicrobiota</taxon>
        <taxon>Candidatus Sysuimicrobiia</taxon>
        <taxon>Candidatus Sysuimicrobiales</taxon>
        <taxon>Candidatus Segetimicrobiaceae</taxon>
        <taxon>Candidatus Segetimicrobium</taxon>
    </lineage>
</organism>
<dbReference type="PANTHER" id="PTHR35377">
    <property type="entry name" value="ANTITOXIN VAPB49-RELATED-RELATED"/>
    <property type="match status" value="1"/>
</dbReference>
<dbReference type="EMBL" id="VBAN01000471">
    <property type="protein sequence ID" value="TMI77879.1"/>
    <property type="molecule type" value="Genomic_DNA"/>
</dbReference>
<name>A0A537J2U2_9BACT</name>
<evidence type="ECO:0000313" key="4">
    <source>
        <dbReference type="Proteomes" id="UP000318093"/>
    </source>
</evidence>
<comment type="similarity">
    <text evidence="1 2">Belongs to the phD/YefM antitoxin family.</text>
</comment>
<evidence type="ECO:0000256" key="1">
    <source>
        <dbReference type="ARBA" id="ARBA00009981"/>
    </source>
</evidence>
<evidence type="ECO:0000256" key="2">
    <source>
        <dbReference type="RuleBase" id="RU362080"/>
    </source>
</evidence>
<evidence type="ECO:0000313" key="3">
    <source>
        <dbReference type="EMBL" id="TMI77879.1"/>
    </source>
</evidence>
<proteinExistence type="inferred from homology"/>
<protein>
    <recommendedName>
        <fullName evidence="2">Antitoxin</fullName>
    </recommendedName>
</protein>
<accession>A0A537J2U2</accession>
<comment type="function">
    <text evidence="2">Antitoxin component of a type II toxin-antitoxin (TA) system.</text>
</comment>
<dbReference type="Pfam" id="PF02604">
    <property type="entry name" value="PhdYeFM_antitox"/>
    <property type="match status" value="1"/>
</dbReference>
<sequence>MRRASIAALKARLSEYVDAAKAGEEVIVTDRNKPVARLGPITVPVRGEAHLVGLIRAGLARPAVRALPRKFWERPRPRDRQARALAALIEERAKGR</sequence>